<name>A0A558DRA7_9GAMM</name>
<evidence type="ECO:0000259" key="2">
    <source>
        <dbReference type="Pfam" id="PF00266"/>
    </source>
</evidence>
<dbReference type="AlphaFoldDB" id="A0A558DRA7"/>
<sequence>MKLQSLTPEYLRSQIIGVDAKLTTPFGERHMVYADYTASGRGLHFIEDYLKQIQVLYANSHTEDDTSGRTTTQLLHQAEQIIKRAVNAGSDGRIIACGTGATGAIDRMQQLVGVKLPAATRLSLLSLLSGSAGDDVACAFTAYCREHQPVVFVGPYEHHSNEVSWRESMATVVEVRLAEDGGIDLADLERLLQLPAYQGRMRMGSFSAASNVTGMISPVHEIAKLLHRYDALAFFDYAASAPYVEINMNPSMEADEGDASLDAVFISPHKFVGGPGASGVLVFNQRCYHPELPPSVAGGGTVDYVGPETHDFIKDIETRENAGTPGILQTLKAALVFEIKQAVGVKVIEQRESDYVTRALGQWGEHPNIEIMGNPDPTRRTGIVSFNLKGPGDRYYHPRFITTLLDDLFGIQSRAGCSCAGPYGHKLLGIDEEKAQEFRAVIAEGHCGIKPGWCRIGFHYLFDDAEVEYILEAVKFIAENGFKYLALYRFDSTTGLWTHKQPQLLSASLSLEDALNSVFFGAESLSEAERRDHYASNLNAAHTYAKHLETEYRDDDVKLAGEEGVLQFFLLAKESLQGRS</sequence>
<protein>
    <submittedName>
        <fullName evidence="3">Aminotransferase class V-fold PLP-dependent enzyme</fullName>
    </submittedName>
</protein>
<keyword evidence="3" id="KW-0808">Transferase</keyword>
<gene>
    <name evidence="3" type="ORF">FHP88_11745</name>
</gene>
<dbReference type="RefSeq" id="WP_144359264.1">
    <property type="nucleotide sequence ID" value="NZ_VMNH01000013.1"/>
</dbReference>
<dbReference type="OrthoDB" id="9804366at2"/>
<evidence type="ECO:0000313" key="3">
    <source>
        <dbReference type="EMBL" id="TVO73542.1"/>
    </source>
</evidence>
<accession>A0A558DRA7</accession>
<dbReference type="InterPro" id="IPR015422">
    <property type="entry name" value="PyrdxlP-dep_Trfase_small"/>
</dbReference>
<dbReference type="Gene3D" id="3.90.1150.10">
    <property type="entry name" value="Aspartate Aminotransferase, domain 1"/>
    <property type="match status" value="1"/>
</dbReference>
<dbReference type="Pfam" id="PF00266">
    <property type="entry name" value="Aminotran_5"/>
    <property type="match status" value="1"/>
</dbReference>
<organism evidence="3 4">
    <name type="scientific">Sedimenticola selenatireducens</name>
    <dbReference type="NCBI Taxonomy" id="191960"/>
    <lineage>
        <taxon>Bacteria</taxon>
        <taxon>Pseudomonadati</taxon>
        <taxon>Pseudomonadota</taxon>
        <taxon>Gammaproteobacteria</taxon>
        <taxon>Chromatiales</taxon>
        <taxon>Sedimenticolaceae</taxon>
        <taxon>Sedimenticola</taxon>
    </lineage>
</organism>
<reference evidence="3 4" key="1">
    <citation type="submission" date="2019-07" db="EMBL/GenBank/DDBJ databases">
        <title>The pathways for chlorine oxyanion respiration interact through the shared metabolite chlorate.</title>
        <authorList>
            <person name="Barnum T.P."/>
            <person name="Cheng Y."/>
            <person name="Hill K.A."/>
            <person name="Lucas L.N."/>
            <person name="Carlson H.K."/>
            <person name="Coates J.D."/>
        </authorList>
    </citation>
    <scope>NUCLEOTIDE SEQUENCE [LARGE SCALE GENOMIC DNA]</scope>
    <source>
        <strain evidence="3 4">BK-1</strain>
    </source>
</reference>
<dbReference type="Proteomes" id="UP000316649">
    <property type="component" value="Unassembled WGS sequence"/>
</dbReference>
<dbReference type="PANTHER" id="PTHR43586:SF8">
    <property type="entry name" value="CYSTEINE DESULFURASE 1, CHLOROPLASTIC"/>
    <property type="match status" value="1"/>
</dbReference>
<dbReference type="PANTHER" id="PTHR43586">
    <property type="entry name" value="CYSTEINE DESULFURASE"/>
    <property type="match status" value="1"/>
</dbReference>
<dbReference type="InterPro" id="IPR000192">
    <property type="entry name" value="Aminotrans_V_dom"/>
</dbReference>
<keyword evidence="1" id="KW-0663">Pyridoxal phosphate</keyword>
<dbReference type="Gene3D" id="3.40.640.10">
    <property type="entry name" value="Type I PLP-dependent aspartate aminotransferase-like (Major domain)"/>
    <property type="match status" value="1"/>
</dbReference>
<dbReference type="SUPFAM" id="SSF53383">
    <property type="entry name" value="PLP-dependent transferases"/>
    <property type="match status" value="1"/>
</dbReference>
<keyword evidence="3" id="KW-0032">Aminotransferase</keyword>
<feature type="domain" description="Aminotransferase class V" evidence="2">
    <location>
        <begin position="151"/>
        <end position="469"/>
    </location>
</feature>
<evidence type="ECO:0000313" key="4">
    <source>
        <dbReference type="Proteomes" id="UP000316649"/>
    </source>
</evidence>
<comment type="caution">
    <text evidence="3">The sequence shown here is derived from an EMBL/GenBank/DDBJ whole genome shotgun (WGS) entry which is preliminary data.</text>
</comment>
<evidence type="ECO:0000256" key="1">
    <source>
        <dbReference type="ARBA" id="ARBA00022898"/>
    </source>
</evidence>
<proteinExistence type="predicted"/>
<dbReference type="GO" id="GO:0008483">
    <property type="term" value="F:transaminase activity"/>
    <property type="evidence" value="ECO:0007669"/>
    <property type="project" value="UniProtKB-KW"/>
</dbReference>
<dbReference type="InterPro" id="IPR015424">
    <property type="entry name" value="PyrdxlP-dep_Trfase"/>
</dbReference>
<dbReference type="InterPro" id="IPR015421">
    <property type="entry name" value="PyrdxlP-dep_Trfase_major"/>
</dbReference>
<dbReference type="EMBL" id="VMNH01000013">
    <property type="protein sequence ID" value="TVO73542.1"/>
    <property type="molecule type" value="Genomic_DNA"/>
</dbReference>
<keyword evidence="4" id="KW-1185">Reference proteome</keyword>